<keyword evidence="2" id="KW-1185">Reference proteome</keyword>
<dbReference type="AlphaFoldDB" id="A0A8H8A2M8"/>
<feature type="non-terminal residue" evidence="1">
    <location>
        <position position="1"/>
    </location>
</feature>
<dbReference type="Proteomes" id="UP000673691">
    <property type="component" value="Unassembled WGS sequence"/>
</dbReference>
<accession>A0A8H8A2M8</accession>
<dbReference type="EMBL" id="JAEFCI010000058">
    <property type="protein sequence ID" value="KAG5463796.1"/>
    <property type="molecule type" value="Genomic_DNA"/>
</dbReference>
<sequence>LGRSADTRAPFTLFACVVVDRDGPRVSAEAVVGAAARRRPPPGSFAGGGDGGVLFYSPRCWRRRSFDEDARFGVDAAAKAERHREWGIGLVQYRNRLLICDRARRAGRRACGILQRHRKPTGGIPINRYVNNVEQHFADRIAALQRSGHIVIRYLGCLKLTTVCSALVPCHDIGGMAQKFLCWFPRIVTGIVTAPTDEVLLAVTGKSVAEDPLYFEFFMVVDAIGRWSDILQL</sequence>
<name>A0A8H8A2M8_9FUNG</name>
<evidence type="ECO:0000313" key="2">
    <source>
        <dbReference type="Proteomes" id="UP000673691"/>
    </source>
</evidence>
<organism evidence="1 2">
    <name type="scientific">Olpidium bornovanus</name>
    <dbReference type="NCBI Taxonomy" id="278681"/>
    <lineage>
        <taxon>Eukaryota</taxon>
        <taxon>Fungi</taxon>
        <taxon>Fungi incertae sedis</taxon>
        <taxon>Olpidiomycota</taxon>
        <taxon>Olpidiomycotina</taxon>
        <taxon>Olpidiomycetes</taxon>
        <taxon>Olpidiales</taxon>
        <taxon>Olpidiaceae</taxon>
        <taxon>Olpidium</taxon>
    </lineage>
</organism>
<protein>
    <submittedName>
        <fullName evidence="1">Uncharacterized protein</fullName>
    </submittedName>
</protein>
<proteinExistence type="predicted"/>
<gene>
    <name evidence="1" type="ORF">BJ554DRAFT_6968</name>
</gene>
<reference evidence="1 2" key="1">
    <citation type="journal article" name="Sci. Rep.">
        <title>Genome-scale phylogenetic analyses confirm Olpidium as the closest living zoosporic fungus to the non-flagellated, terrestrial fungi.</title>
        <authorList>
            <person name="Chang Y."/>
            <person name="Rochon D."/>
            <person name="Sekimoto S."/>
            <person name="Wang Y."/>
            <person name="Chovatia M."/>
            <person name="Sandor L."/>
            <person name="Salamov A."/>
            <person name="Grigoriev I.V."/>
            <person name="Stajich J.E."/>
            <person name="Spatafora J.W."/>
        </authorList>
    </citation>
    <scope>NUCLEOTIDE SEQUENCE [LARGE SCALE GENOMIC DNA]</scope>
    <source>
        <strain evidence="1">S191</strain>
    </source>
</reference>
<comment type="caution">
    <text evidence="1">The sequence shown here is derived from an EMBL/GenBank/DDBJ whole genome shotgun (WGS) entry which is preliminary data.</text>
</comment>
<evidence type="ECO:0000313" key="1">
    <source>
        <dbReference type="EMBL" id="KAG5463796.1"/>
    </source>
</evidence>